<dbReference type="Proteomes" id="UP000680304">
    <property type="component" value="Unassembled WGS sequence"/>
</dbReference>
<proteinExistence type="predicted"/>
<organism evidence="1 2">
    <name type="scientific">Paenibacillus cisolokensis</name>
    <dbReference type="NCBI Taxonomy" id="1658519"/>
    <lineage>
        <taxon>Bacteria</taxon>
        <taxon>Bacillati</taxon>
        <taxon>Bacillota</taxon>
        <taxon>Bacilli</taxon>
        <taxon>Bacillales</taxon>
        <taxon>Paenibacillaceae</taxon>
        <taxon>Paenibacillus</taxon>
    </lineage>
</organism>
<comment type="caution">
    <text evidence="1">The sequence shown here is derived from an EMBL/GenBank/DDBJ whole genome shotgun (WGS) entry which is preliminary data.</text>
</comment>
<keyword evidence="2" id="KW-1185">Reference proteome</keyword>
<dbReference type="RefSeq" id="WP_213530651.1">
    <property type="nucleotide sequence ID" value="NZ_BOVJ01000165.1"/>
</dbReference>
<name>A0ABQ4NE13_9BACL</name>
<accession>A0ABQ4NE13</accession>
<sequence length="110" mass="12295">MRRGIFDNPAPYSTLFPSTGVPYREHAVQRRNRLDGCSIEPKDDAVYGQIFNKVPVNAISHPSHILFSRPLLFLNGSASAAALPRFELTSAEMPFAFMERKPVPSDECMV</sequence>
<evidence type="ECO:0000313" key="2">
    <source>
        <dbReference type="Proteomes" id="UP000680304"/>
    </source>
</evidence>
<reference evidence="1 2" key="1">
    <citation type="submission" date="2021-04" db="EMBL/GenBank/DDBJ databases">
        <title>Draft genome sequence of Paenibacillus cisolokensis, LC2-13A.</title>
        <authorList>
            <person name="Uke A."/>
            <person name="Chhe C."/>
            <person name="Baramee S."/>
            <person name="Kosugi A."/>
        </authorList>
    </citation>
    <scope>NUCLEOTIDE SEQUENCE [LARGE SCALE GENOMIC DNA]</scope>
    <source>
        <strain evidence="1 2">LC2-13A</strain>
    </source>
</reference>
<gene>
    <name evidence="1" type="ORF">PACILC2_46740</name>
</gene>
<protein>
    <submittedName>
        <fullName evidence="1">Uncharacterized protein</fullName>
    </submittedName>
</protein>
<evidence type="ECO:0000313" key="1">
    <source>
        <dbReference type="EMBL" id="GIQ66106.1"/>
    </source>
</evidence>
<dbReference type="EMBL" id="BOVJ01000165">
    <property type="protein sequence ID" value="GIQ66106.1"/>
    <property type="molecule type" value="Genomic_DNA"/>
</dbReference>